<keyword evidence="3" id="KW-1185">Reference proteome</keyword>
<keyword evidence="1" id="KW-1133">Transmembrane helix</keyword>
<dbReference type="AlphaFoldDB" id="A0A8J3X7J1"/>
<feature type="transmembrane region" description="Helical" evidence="1">
    <location>
        <begin position="6"/>
        <end position="23"/>
    </location>
</feature>
<dbReference type="Proteomes" id="UP000650628">
    <property type="component" value="Unassembled WGS sequence"/>
</dbReference>
<comment type="caution">
    <text evidence="2">The sequence shown here is derived from an EMBL/GenBank/DDBJ whole genome shotgun (WGS) entry which is preliminary data.</text>
</comment>
<keyword evidence="1" id="KW-0472">Membrane</keyword>
<name>A0A8J3X7J1_9ACTN</name>
<keyword evidence="1" id="KW-0812">Transmembrane</keyword>
<evidence type="ECO:0000313" key="2">
    <source>
        <dbReference type="EMBL" id="GII29929.1"/>
    </source>
</evidence>
<dbReference type="EMBL" id="BOOO01000016">
    <property type="protein sequence ID" value="GII29929.1"/>
    <property type="molecule type" value="Genomic_DNA"/>
</dbReference>
<dbReference type="RefSeq" id="WP_203953876.1">
    <property type="nucleotide sequence ID" value="NZ_BOOO01000016.1"/>
</dbReference>
<reference evidence="2 3" key="1">
    <citation type="submission" date="2021-01" db="EMBL/GenBank/DDBJ databases">
        <title>Whole genome shotgun sequence of Planotetraspora mira NBRC 15435.</title>
        <authorList>
            <person name="Komaki H."/>
            <person name="Tamura T."/>
        </authorList>
    </citation>
    <scope>NUCLEOTIDE SEQUENCE [LARGE SCALE GENOMIC DNA]</scope>
    <source>
        <strain evidence="2 3">NBRC 15435</strain>
    </source>
</reference>
<organism evidence="2 3">
    <name type="scientific">Planotetraspora mira</name>
    <dbReference type="NCBI Taxonomy" id="58121"/>
    <lineage>
        <taxon>Bacteria</taxon>
        <taxon>Bacillati</taxon>
        <taxon>Actinomycetota</taxon>
        <taxon>Actinomycetes</taxon>
        <taxon>Streptosporangiales</taxon>
        <taxon>Streptosporangiaceae</taxon>
        <taxon>Planotetraspora</taxon>
    </lineage>
</organism>
<evidence type="ECO:0000313" key="3">
    <source>
        <dbReference type="Proteomes" id="UP000650628"/>
    </source>
</evidence>
<evidence type="ECO:0000256" key="1">
    <source>
        <dbReference type="SAM" id="Phobius"/>
    </source>
</evidence>
<gene>
    <name evidence="2" type="ORF">Pmi06nite_33710</name>
</gene>
<proteinExistence type="predicted"/>
<protein>
    <submittedName>
        <fullName evidence="2">Uncharacterized protein</fullName>
    </submittedName>
</protein>
<sequence length="191" mass="21742">MDFWAGVIAGVLGAFVGGFFTAWGTRLQVRGALEAVRLEIQATAVADRKARQIALQRQALIEMYRSIGDCLHLLEVETEKHEYHTSATECQIIPTPELLQTRRDLECTYWTYNNELVPDNDSNATPVDDLTLFLSILCSKDSEMMQGYIDKVPAKLRQNNCEYRVVMDWVGGRTAFKAWEYLGEIRKTIDT</sequence>
<accession>A0A8J3X7J1</accession>